<evidence type="ECO:0000313" key="4">
    <source>
        <dbReference type="EMBL" id="OGC34574.1"/>
    </source>
</evidence>
<comment type="subunit">
    <text evidence="3">Homodimer.</text>
</comment>
<gene>
    <name evidence="4" type="ORF">A2462_04500</name>
</gene>
<dbReference type="InterPro" id="IPR014710">
    <property type="entry name" value="RmlC-like_jellyroll"/>
</dbReference>
<dbReference type="Proteomes" id="UP000177309">
    <property type="component" value="Unassembled WGS sequence"/>
</dbReference>
<dbReference type="GO" id="GO:0019305">
    <property type="term" value="P:dTDP-rhamnose biosynthetic process"/>
    <property type="evidence" value="ECO:0007669"/>
    <property type="project" value="UniProtKB-UniRule"/>
</dbReference>
<dbReference type="GO" id="GO:0008830">
    <property type="term" value="F:dTDP-4-dehydrorhamnose 3,5-epimerase activity"/>
    <property type="evidence" value="ECO:0007669"/>
    <property type="project" value="UniProtKB-UniRule"/>
</dbReference>
<dbReference type="CDD" id="cd00438">
    <property type="entry name" value="cupin_RmlC"/>
    <property type="match status" value="1"/>
</dbReference>
<name>A0A1F4TPC9_UNCSA</name>
<dbReference type="InterPro" id="IPR011051">
    <property type="entry name" value="RmlC_Cupin_sf"/>
</dbReference>
<protein>
    <recommendedName>
        <fullName evidence="3">dTDP-4-dehydrorhamnose 3,5-epimerase</fullName>
        <ecNumber evidence="3">5.1.3.13</ecNumber>
    </recommendedName>
    <alternativeName>
        <fullName evidence="3">Thymidine diphospho-4-keto-rhamnose 3,5-epimerase</fullName>
    </alternativeName>
</protein>
<dbReference type="Gene3D" id="2.60.120.10">
    <property type="entry name" value="Jelly Rolls"/>
    <property type="match status" value="1"/>
</dbReference>
<reference evidence="4 5" key="1">
    <citation type="journal article" date="2016" name="Nat. Commun.">
        <title>Thousands of microbial genomes shed light on interconnected biogeochemical processes in an aquifer system.</title>
        <authorList>
            <person name="Anantharaman K."/>
            <person name="Brown C.T."/>
            <person name="Hug L.A."/>
            <person name="Sharon I."/>
            <person name="Castelle C.J."/>
            <person name="Probst A.J."/>
            <person name="Thomas B.C."/>
            <person name="Singh A."/>
            <person name="Wilkins M.J."/>
            <person name="Karaoz U."/>
            <person name="Brodie E.L."/>
            <person name="Williams K.H."/>
            <person name="Hubbard S.S."/>
            <person name="Banfield J.F."/>
        </authorList>
    </citation>
    <scope>NUCLEOTIDE SEQUENCE [LARGE SCALE GENOMIC DNA]</scope>
</reference>
<feature type="active site" description="Proton donor" evidence="1">
    <location>
        <position position="134"/>
    </location>
</feature>
<dbReference type="UniPathway" id="UPA00124"/>
<comment type="pathway">
    <text evidence="3">Carbohydrate biosynthesis; dTDP-L-rhamnose biosynthesis.</text>
</comment>
<dbReference type="NCBIfam" id="TIGR01221">
    <property type="entry name" value="rmlC"/>
    <property type="match status" value="1"/>
</dbReference>
<comment type="similarity">
    <text evidence="3">Belongs to the dTDP-4-dehydrorhamnose 3,5-epimerase family.</text>
</comment>
<evidence type="ECO:0000256" key="2">
    <source>
        <dbReference type="PIRSR" id="PIRSR600888-3"/>
    </source>
</evidence>
<comment type="caution">
    <text evidence="4">The sequence shown here is derived from an EMBL/GenBank/DDBJ whole genome shotgun (WGS) entry which is preliminary data.</text>
</comment>
<evidence type="ECO:0000256" key="3">
    <source>
        <dbReference type="RuleBase" id="RU364069"/>
    </source>
</evidence>
<feature type="active site" description="Proton acceptor" evidence="1">
    <location>
        <position position="64"/>
    </location>
</feature>
<keyword evidence="3" id="KW-0413">Isomerase</keyword>
<dbReference type="Pfam" id="PF00908">
    <property type="entry name" value="dTDP_sugar_isom"/>
    <property type="match status" value="1"/>
</dbReference>
<dbReference type="EC" id="5.1.3.13" evidence="3"/>
<dbReference type="EMBL" id="MEUI01000014">
    <property type="protein sequence ID" value="OGC34574.1"/>
    <property type="molecule type" value="Genomic_DNA"/>
</dbReference>
<dbReference type="GO" id="GO:0005829">
    <property type="term" value="C:cytosol"/>
    <property type="evidence" value="ECO:0007669"/>
    <property type="project" value="TreeGrafter"/>
</dbReference>
<dbReference type="GO" id="GO:0000271">
    <property type="term" value="P:polysaccharide biosynthetic process"/>
    <property type="evidence" value="ECO:0007669"/>
    <property type="project" value="TreeGrafter"/>
</dbReference>
<dbReference type="PANTHER" id="PTHR21047:SF2">
    <property type="entry name" value="THYMIDINE DIPHOSPHO-4-KETO-RHAMNOSE 3,5-EPIMERASE"/>
    <property type="match status" value="1"/>
</dbReference>
<organism evidence="4 5">
    <name type="scientific">candidate division WOR-1 bacterium RIFOXYC2_FULL_41_25</name>
    <dbReference type="NCBI Taxonomy" id="1802586"/>
    <lineage>
        <taxon>Bacteria</taxon>
        <taxon>Bacillati</taxon>
        <taxon>Saganbacteria</taxon>
    </lineage>
</organism>
<dbReference type="PANTHER" id="PTHR21047">
    <property type="entry name" value="DTDP-6-DEOXY-D-GLUCOSE-3,5 EPIMERASE"/>
    <property type="match status" value="1"/>
</dbReference>
<evidence type="ECO:0000313" key="5">
    <source>
        <dbReference type="Proteomes" id="UP000177309"/>
    </source>
</evidence>
<evidence type="ECO:0000256" key="1">
    <source>
        <dbReference type="PIRSR" id="PIRSR600888-1"/>
    </source>
</evidence>
<comment type="function">
    <text evidence="3">Catalyzes the epimerization of the C3' and C5'positions of dTDP-6-deoxy-D-xylo-4-hexulose, forming dTDP-6-deoxy-L-lyxo-4-hexulose.</text>
</comment>
<dbReference type="AlphaFoldDB" id="A0A1F4TPC9"/>
<sequence>MGRFKFEKTNIPGVLEITIDPFRDPRGYFMEAHNQADFKKNGLEVNFIQDNESKSEKGTVRGLHYQINPNPMGKLVRCVTGRIFDVGVDVRKGSATFGQWVGRILSGENKKMFYFPPGIAHGFLCLEDDTYVYYKCTGLYSPKDERALLWNDPGLGIAWPLDQVKEVLVSDKDKVNPGLKEIEAF</sequence>
<feature type="site" description="Participates in a stacking interaction with the thymidine ring of dTDP-4-oxo-6-deoxyglucose" evidence="2">
    <location>
        <position position="140"/>
    </location>
</feature>
<proteinExistence type="inferred from homology"/>
<dbReference type="InterPro" id="IPR000888">
    <property type="entry name" value="RmlC-like"/>
</dbReference>
<accession>A0A1F4TPC9</accession>
<dbReference type="SUPFAM" id="SSF51182">
    <property type="entry name" value="RmlC-like cupins"/>
    <property type="match status" value="1"/>
</dbReference>
<comment type="catalytic activity">
    <reaction evidence="3">
        <text>dTDP-4-dehydro-6-deoxy-alpha-D-glucose = dTDP-4-dehydro-beta-L-rhamnose</text>
        <dbReference type="Rhea" id="RHEA:16969"/>
        <dbReference type="ChEBI" id="CHEBI:57649"/>
        <dbReference type="ChEBI" id="CHEBI:62830"/>
        <dbReference type="EC" id="5.1.3.13"/>
    </reaction>
</comment>